<keyword evidence="4 5" id="KW-0472">Membrane</keyword>
<keyword evidence="2 5" id="KW-0812">Transmembrane</keyword>
<protein>
    <submittedName>
        <fullName evidence="7">NnrU family protein</fullName>
    </submittedName>
</protein>
<comment type="caution">
    <text evidence="7">The sequence shown here is derived from an EMBL/GenBank/DDBJ whole genome shotgun (WGS) entry which is preliminary data.</text>
</comment>
<name>A0ABP7K244_9RHOB</name>
<dbReference type="InterPro" id="IPR009915">
    <property type="entry name" value="NnrU_dom"/>
</dbReference>
<sequence>MILLILGVLLWSGAHLFKRLAPDARARMGDKAKGPVALALALSLVFMVVGYRGAETYDLYALPGWTVHLNNLLMVIAVVLLGLGNSKSRLRAKMRHPMLTGVIVWGVAHLLTNADAASFVLFGAMIIWAATEMVLINRQVHSYVPYDGGSPKGDMRLALISLAVFIVIAGLHWWIGVYPFPM</sequence>
<evidence type="ECO:0000313" key="7">
    <source>
        <dbReference type="EMBL" id="GAA3863030.1"/>
    </source>
</evidence>
<gene>
    <name evidence="7" type="ORF">GCM10022404_11910</name>
</gene>
<feature type="transmembrane region" description="Helical" evidence="5">
    <location>
        <begin position="96"/>
        <end position="112"/>
    </location>
</feature>
<feature type="transmembrane region" description="Helical" evidence="5">
    <location>
        <begin position="118"/>
        <end position="136"/>
    </location>
</feature>
<evidence type="ECO:0000256" key="2">
    <source>
        <dbReference type="ARBA" id="ARBA00022692"/>
    </source>
</evidence>
<proteinExistence type="predicted"/>
<evidence type="ECO:0000256" key="5">
    <source>
        <dbReference type="SAM" id="Phobius"/>
    </source>
</evidence>
<feature type="transmembrane region" description="Helical" evidence="5">
    <location>
        <begin position="65"/>
        <end position="84"/>
    </location>
</feature>
<evidence type="ECO:0000259" key="6">
    <source>
        <dbReference type="Pfam" id="PF07298"/>
    </source>
</evidence>
<organism evidence="7 8">
    <name type="scientific">Celeribacter arenosi</name>
    <dbReference type="NCBI Taxonomy" id="792649"/>
    <lineage>
        <taxon>Bacteria</taxon>
        <taxon>Pseudomonadati</taxon>
        <taxon>Pseudomonadota</taxon>
        <taxon>Alphaproteobacteria</taxon>
        <taxon>Rhodobacterales</taxon>
        <taxon>Roseobacteraceae</taxon>
        <taxon>Celeribacter</taxon>
    </lineage>
</organism>
<evidence type="ECO:0000256" key="3">
    <source>
        <dbReference type="ARBA" id="ARBA00022989"/>
    </source>
</evidence>
<evidence type="ECO:0000256" key="1">
    <source>
        <dbReference type="ARBA" id="ARBA00004141"/>
    </source>
</evidence>
<comment type="subcellular location">
    <subcellularLocation>
        <location evidence="1">Membrane</location>
        <topology evidence="1">Multi-pass membrane protein</topology>
    </subcellularLocation>
</comment>
<dbReference type="EMBL" id="BAABDF010000006">
    <property type="protein sequence ID" value="GAA3863030.1"/>
    <property type="molecule type" value="Genomic_DNA"/>
</dbReference>
<feature type="domain" description="NnrU" evidence="6">
    <location>
        <begin position="3"/>
        <end position="178"/>
    </location>
</feature>
<accession>A0ABP7K244</accession>
<dbReference type="RefSeq" id="WP_344844952.1">
    <property type="nucleotide sequence ID" value="NZ_BAABDF010000006.1"/>
</dbReference>
<keyword evidence="3 5" id="KW-1133">Transmembrane helix</keyword>
<dbReference type="Pfam" id="PF07298">
    <property type="entry name" value="NnrU"/>
    <property type="match status" value="1"/>
</dbReference>
<feature type="transmembrane region" description="Helical" evidence="5">
    <location>
        <begin position="35"/>
        <end position="53"/>
    </location>
</feature>
<evidence type="ECO:0000313" key="8">
    <source>
        <dbReference type="Proteomes" id="UP001399917"/>
    </source>
</evidence>
<keyword evidence="8" id="KW-1185">Reference proteome</keyword>
<feature type="transmembrane region" description="Helical" evidence="5">
    <location>
        <begin position="157"/>
        <end position="175"/>
    </location>
</feature>
<dbReference type="Proteomes" id="UP001399917">
    <property type="component" value="Unassembled WGS sequence"/>
</dbReference>
<evidence type="ECO:0000256" key="4">
    <source>
        <dbReference type="ARBA" id="ARBA00023136"/>
    </source>
</evidence>
<reference evidence="8" key="1">
    <citation type="journal article" date="2019" name="Int. J. Syst. Evol. Microbiol.">
        <title>The Global Catalogue of Microorganisms (GCM) 10K type strain sequencing project: providing services to taxonomists for standard genome sequencing and annotation.</title>
        <authorList>
            <consortium name="The Broad Institute Genomics Platform"/>
            <consortium name="The Broad Institute Genome Sequencing Center for Infectious Disease"/>
            <person name="Wu L."/>
            <person name="Ma J."/>
        </authorList>
    </citation>
    <scope>NUCLEOTIDE SEQUENCE [LARGE SCALE GENOMIC DNA]</scope>
    <source>
        <strain evidence="8">JCM 17190</strain>
    </source>
</reference>